<evidence type="ECO:0000256" key="5">
    <source>
        <dbReference type="ARBA" id="ARBA00022840"/>
    </source>
</evidence>
<feature type="domain" description="ABC transporter" evidence="8">
    <location>
        <begin position="10"/>
        <end position="245"/>
    </location>
</feature>
<keyword evidence="10" id="KW-1185">Reference proteome</keyword>
<dbReference type="PROSITE" id="PS50893">
    <property type="entry name" value="ABC_TRANSPORTER_2"/>
    <property type="match status" value="1"/>
</dbReference>
<dbReference type="InterPro" id="IPR017871">
    <property type="entry name" value="ABC_transporter-like_CS"/>
</dbReference>
<dbReference type="InterPro" id="IPR027417">
    <property type="entry name" value="P-loop_NTPase"/>
</dbReference>
<dbReference type="Gene3D" id="3.40.50.300">
    <property type="entry name" value="P-loop containing nucleotide triphosphate hydrolases"/>
    <property type="match status" value="1"/>
</dbReference>
<dbReference type="GO" id="GO:0016887">
    <property type="term" value="F:ATP hydrolysis activity"/>
    <property type="evidence" value="ECO:0007669"/>
    <property type="project" value="InterPro"/>
</dbReference>
<comment type="caution">
    <text evidence="9">The sequence shown here is derived from an EMBL/GenBank/DDBJ whole genome shotgun (WGS) entry which is preliminary data.</text>
</comment>
<evidence type="ECO:0000256" key="2">
    <source>
        <dbReference type="ARBA" id="ARBA00022475"/>
    </source>
</evidence>
<keyword evidence="3" id="KW-0472">Membrane</keyword>
<protein>
    <submittedName>
        <fullName evidence="9">Iron complex transport system ATP-binding protein</fullName>
    </submittedName>
</protein>
<evidence type="ECO:0000256" key="3">
    <source>
        <dbReference type="ARBA" id="ARBA00022519"/>
    </source>
</evidence>
<dbReference type="InterPro" id="IPR003593">
    <property type="entry name" value="AAA+_ATPase"/>
</dbReference>
<dbReference type="GO" id="GO:0005524">
    <property type="term" value="F:ATP binding"/>
    <property type="evidence" value="ECO:0007669"/>
    <property type="project" value="UniProtKB-KW"/>
</dbReference>
<evidence type="ECO:0000256" key="6">
    <source>
        <dbReference type="ARBA" id="ARBA00022967"/>
    </source>
</evidence>
<keyword evidence="5 9" id="KW-0067">ATP-binding</keyword>
<sequence length="263" mass="27133">MSAPASSAAFEARALVWGQPGTAFGGPWSAALAAGEVLAVLGPNGAGKTTLFRTLIGALEPLSGEVLWAGRPLRTLAPVHLARSVAFVPQQGPVLFELSAADYVMLGRLARKGRFAGPGAADRLAVAAALERLGLGALADRPLHRLSGGERQMVALARALAQQAAVLLLDEPTSSLDFGNQDRVLSRIEGLAADGLAVVFSTHQPDHAQRLATRVLAIDGRGHARFGTSAEILSGEVLSAVYGVGIERIERAGGAPVFVASGR</sequence>
<evidence type="ECO:0000313" key="10">
    <source>
        <dbReference type="Proteomes" id="UP000532440"/>
    </source>
</evidence>
<evidence type="ECO:0000313" key="9">
    <source>
        <dbReference type="EMBL" id="MBB5272462.1"/>
    </source>
</evidence>
<keyword evidence="3" id="KW-0997">Cell inner membrane</keyword>
<keyword evidence="6" id="KW-1278">Translocase</keyword>
<dbReference type="AlphaFoldDB" id="A0A7W8HI30"/>
<dbReference type="PANTHER" id="PTHR42794:SF1">
    <property type="entry name" value="HEMIN IMPORT ATP-BINDING PROTEIN HMUV"/>
    <property type="match status" value="1"/>
</dbReference>
<dbReference type="Pfam" id="PF00005">
    <property type="entry name" value="ABC_tran"/>
    <property type="match status" value="1"/>
</dbReference>
<keyword evidence="2" id="KW-1003">Cell membrane</keyword>
<evidence type="ECO:0000256" key="4">
    <source>
        <dbReference type="ARBA" id="ARBA00022741"/>
    </source>
</evidence>
<name>A0A7W8HI30_9BURK</name>
<dbReference type="SMART" id="SM00382">
    <property type="entry name" value="AAA"/>
    <property type="match status" value="1"/>
</dbReference>
<keyword evidence="4" id="KW-0547">Nucleotide-binding</keyword>
<dbReference type="SUPFAM" id="SSF52540">
    <property type="entry name" value="P-loop containing nucleoside triphosphate hydrolases"/>
    <property type="match status" value="1"/>
</dbReference>
<accession>A0A7W8HI30</accession>
<evidence type="ECO:0000256" key="7">
    <source>
        <dbReference type="ARBA" id="ARBA00037066"/>
    </source>
</evidence>
<dbReference type="InterPro" id="IPR003439">
    <property type="entry name" value="ABC_transporter-like_ATP-bd"/>
</dbReference>
<proteinExistence type="predicted"/>
<dbReference type="Proteomes" id="UP000532440">
    <property type="component" value="Unassembled WGS sequence"/>
</dbReference>
<dbReference type="EMBL" id="JACHGB010000004">
    <property type="protein sequence ID" value="MBB5272462.1"/>
    <property type="molecule type" value="Genomic_DNA"/>
</dbReference>
<dbReference type="PROSITE" id="PS00211">
    <property type="entry name" value="ABC_TRANSPORTER_1"/>
    <property type="match status" value="1"/>
</dbReference>
<gene>
    <name evidence="9" type="ORF">HNQ70_002476</name>
</gene>
<evidence type="ECO:0000259" key="8">
    <source>
        <dbReference type="PROSITE" id="PS50893"/>
    </source>
</evidence>
<dbReference type="PANTHER" id="PTHR42794">
    <property type="entry name" value="HEMIN IMPORT ATP-BINDING PROTEIN HMUV"/>
    <property type="match status" value="1"/>
</dbReference>
<dbReference type="RefSeq" id="WP_183967918.1">
    <property type="nucleotide sequence ID" value="NZ_BAABEW010000025.1"/>
</dbReference>
<keyword evidence="1" id="KW-0813">Transport</keyword>
<evidence type="ECO:0000256" key="1">
    <source>
        <dbReference type="ARBA" id="ARBA00022448"/>
    </source>
</evidence>
<reference evidence="9 10" key="1">
    <citation type="submission" date="2020-08" db="EMBL/GenBank/DDBJ databases">
        <title>Genomic Encyclopedia of Type Strains, Phase IV (KMG-IV): sequencing the most valuable type-strain genomes for metagenomic binning, comparative biology and taxonomic classification.</title>
        <authorList>
            <person name="Goeker M."/>
        </authorList>
    </citation>
    <scope>NUCLEOTIDE SEQUENCE [LARGE SCALE GENOMIC DNA]</scope>
    <source>
        <strain evidence="9 10">DSM 29781</strain>
    </source>
</reference>
<comment type="function">
    <text evidence="7">Part of the ABC transporter complex HmuTUV involved in hemin import. Responsible for energy coupling to the transport system.</text>
</comment>
<organism evidence="9 10">
    <name type="scientific">Quisquiliibacterium transsilvanicum</name>
    <dbReference type="NCBI Taxonomy" id="1549638"/>
    <lineage>
        <taxon>Bacteria</taxon>
        <taxon>Pseudomonadati</taxon>
        <taxon>Pseudomonadota</taxon>
        <taxon>Betaproteobacteria</taxon>
        <taxon>Burkholderiales</taxon>
        <taxon>Burkholderiaceae</taxon>
        <taxon>Quisquiliibacterium</taxon>
    </lineage>
</organism>